<dbReference type="EMBL" id="MT144467">
    <property type="protein sequence ID" value="QJA53983.1"/>
    <property type="molecule type" value="Genomic_DNA"/>
</dbReference>
<name>A0A6H2A1C2_9ZZZZ</name>
<dbReference type="AlphaFoldDB" id="A0A6H2A1C2"/>
<protein>
    <submittedName>
        <fullName evidence="1">Uncharacterized protein</fullName>
    </submittedName>
</protein>
<gene>
    <name evidence="1" type="ORF">TM448A04255_0012</name>
</gene>
<proteinExistence type="predicted"/>
<sequence>MKTYHIGMKSHCEAPDYEDEVEAESRDKAAQKFAQRANQRIYSYGGDSFWHWEDLLPRVHELKEITA</sequence>
<accession>A0A6H2A1C2</accession>
<reference evidence="1" key="1">
    <citation type="submission" date="2020-03" db="EMBL/GenBank/DDBJ databases">
        <title>The deep terrestrial virosphere.</title>
        <authorList>
            <person name="Holmfeldt K."/>
            <person name="Nilsson E."/>
            <person name="Simone D."/>
            <person name="Lopez-Fernandez M."/>
            <person name="Wu X."/>
            <person name="de Brujin I."/>
            <person name="Lundin D."/>
            <person name="Andersson A."/>
            <person name="Bertilsson S."/>
            <person name="Dopson M."/>
        </authorList>
    </citation>
    <scope>NUCLEOTIDE SEQUENCE</scope>
    <source>
        <strain evidence="1">TM448A04255</strain>
    </source>
</reference>
<evidence type="ECO:0000313" key="1">
    <source>
        <dbReference type="EMBL" id="QJA53983.1"/>
    </source>
</evidence>
<organism evidence="1">
    <name type="scientific">viral metagenome</name>
    <dbReference type="NCBI Taxonomy" id="1070528"/>
    <lineage>
        <taxon>unclassified sequences</taxon>
        <taxon>metagenomes</taxon>
        <taxon>organismal metagenomes</taxon>
    </lineage>
</organism>